<feature type="compositionally biased region" description="Polar residues" evidence="1">
    <location>
        <begin position="150"/>
        <end position="171"/>
    </location>
</feature>
<dbReference type="SMART" id="SM00451">
    <property type="entry name" value="ZnF_U1"/>
    <property type="match status" value="2"/>
</dbReference>
<dbReference type="InterPro" id="IPR013087">
    <property type="entry name" value="Znf_C2H2_type"/>
</dbReference>
<feature type="compositionally biased region" description="Basic residues" evidence="1">
    <location>
        <begin position="779"/>
        <end position="794"/>
    </location>
</feature>
<feature type="region of interest" description="Disordered" evidence="1">
    <location>
        <begin position="556"/>
        <end position="794"/>
    </location>
</feature>
<feature type="compositionally biased region" description="Basic and acidic residues" evidence="1">
    <location>
        <begin position="561"/>
        <end position="630"/>
    </location>
</feature>
<dbReference type="AlphaFoldDB" id="A0A8J5UTL2"/>
<evidence type="ECO:0000256" key="1">
    <source>
        <dbReference type="SAM" id="MobiDB-lite"/>
    </source>
</evidence>
<dbReference type="PANTHER" id="PTHR15491">
    <property type="match status" value="1"/>
</dbReference>
<dbReference type="EMBL" id="JAAOIC020000016">
    <property type="protein sequence ID" value="KAG8041612.1"/>
    <property type="molecule type" value="Genomic_DNA"/>
</dbReference>
<dbReference type="OrthoDB" id="6378952at2759"/>
<feature type="region of interest" description="Disordered" evidence="1">
    <location>
        <begin position="88"/>
        <end position="282"/>
    </location>
</feature>
<feature type="compositionally biased region" description="Basic and acidic residues" evidence="1">
    <location>
        <begin position="265"/>
        <end position="282"/>
    </location>
</feature>
<reference evidence="3" key="2">
    <citation type="submission" date="2021-04" db="EMBL/GenBank/DDBJ databases">
        <title>Genome-wide patterns of bracovirus chromosomal integration into multiple host tissues during parasitism.</title>
        <authorList>
            <person name="Chebbi M.A.C."/>
        </authorList>
    </citation>
    <scope>NUCLEOTIDE SEQUENCE</scope>
    <source>
        <tissue evidence="3">Whole body</tissue>
    </source>
</reference>
<reference evidence="3" key="1">
    <citation type="submission" date="2020-03" db="EMBL/GenBank/DDBJ databases">
        <authorList>
            <person name="Chebbi M.A."/>
            <person name="Drezen J.M."/>
        </authorList>
    </citation>
    <scope>NUCLEOTIDE SEQUENCE</scope>
    <source>
        <tissue evidence="3">Whole body</tissue>
    </source>
</reference>
<sequence>MSYNRGVKRNSSGNRNFNRNTGGVGMGVGSTQSCGLNPWESGVMPGRGILPTPSNNNLSLNSPQAQLVIASNLLSNLLRTQQDTQPQVPSLLSLGTGLNGPNSNFRGAQSFSNNRYNDRQGRGNLKSQRSQPYSNKMGNRARDAVANRRGPSSAQHSRAQSNQRINGNQNQHRNDKSKANSDSKKNQTVKKEQQDPKSVDNEKADTQPSAKSEEDETAKIIKEEEEDGEKEQTETTSTEVTENDDKSKDESTKKSENAAKGSPSKKTEESAPTGKKSEARHAESRYASVPISQMFCHVCNKHMWDGFSFENHLRGRAHQLMMEKLDESYKLRVDFMRHELKVSEEQRELSLHNSKRRGKKVPVDLSVREYCTMCDLNFYGTLSTHRKSEKHQQLKIFLHPRCVACAKEFPSRIEYDEHCLTPGHMANAVQVEEQKKTKKNKLAKGESEVRTGDDEDKDSGSDPKANDNDDELPENTEYITDIKEDVDLTKYKIPSYKHCRQNQLEMGASMVKKVEGFHCEKCRRFMLTEEDMKSHLRTVTHYRNFVAEIKALTTPATAESNDEKPVIQDDENKGDECERESKRLKLDNTESETKDEPMEDKNSSKVSPEKIKEKQEHKEKIESGNEKYDPMEADVESEEESIKPQTDEKKIEEEKKPVEKKTQEEQKEEEKEKNEEEKEKETGKEKEKEKEKENTNENDKSMEAWDDGDNEAEFGFGNLLGDDNENSEEQPTVQQNVPEQKTQSTPQVQPVNKQLSATLAESPAKLNSSIDKGSSPRGRNYRGRGHQRARRSRR</sequence>
<comment type="caution">
    <text evidence="3">The sequence shown here is derived from an EMBL/GenBank/DDBJ whole genome shotgun (WGS) entry which is preliminary data.</text>
</comment>
<dbReference type="SMART" id="SM00355">
    <property type="entry name" value="ZnF_C2H2"/>
    <property type="match status" value="3"/>
</dbReference>
<dbReference type="PROSITE" id="PS51257">
    <property type="entry name" value="PROKAR_LIPOPROTEIN"/>
    <property type="match status" value="1"/>
</dbReference>
<feature type="compositionally biased region" description="Basic and acidic residues" evidence="1">
    <location>
        <begin position="640"/>
        <end position="703"/>
    </location>
</feature>
<dbReference type="GO" id="GO:0008270">
    <property type="term" value="F:zinc ion binding"/>
    <property type="evidence" value="ECO:0007669"/>
    <property type="project" value="InterPro"/>
</dbReference>
<evidence type="ECO:0000259" key="2">
    <source>
        <dbReference type="PROSITE" id="PS00028"/>
    </source>
</evidence>
<accession>A0A8J5UTL2</accession>
<protein>
    <recommendedName>
        <fullName evidence="2">C2H2-type domain-containing protein</fullName>
    </recommendedName>
</protein>
<feature type="compositionally biased region" description="Basic and acidic residues" evidence="1">
    <location>
        <begin position="172"/>
        <end position="205"/>
    </location>
</feature>
<proteinExistence type="predicted"/>
<dbReference type="InterPro" id="IPR056345">
    <property type="entry name" value="Znf-C2H2_CIZ1"/>
</dbReference>
<feature type="region of interest" description="Disordered" evidence="1">
    <location>
        <begin position="430"/>
        <end position="479"/>
    </location>
</feature>
<dbReference type="PROSITE" id="PS00028">
    <property type="entry name" value="ZINC_FINGER_C2H2_1"/>
    <property type="match status" value="1"/>
</dbReference>
<dbReference type="InterPro" id="IPR003604">
    <property type="entry name" value="Matrin/U1-like-C_Znf_C2H2"/>
</dbReference>
<feature type="compositionally biased region" description="Polar residues" evidence="1">
    <location>
        <begin position="729"/>
        <end position="772"/>
    </location>
</feature>
<feature type="compositionally biased region" description="Low complexity" evidence="1">
    <location>
        <begin position="9"/>
        <end position="21"/>
    </location>
</feature>
<evidence type="ECO:0000313" key="4">
    <source>
        <dbReference type="Proteomes" id="UP000729913"/>
    </source>
</evidence>
<feature type="domain" description="C2H2-type" evidence="2">
    <location>
        <begin position="519"/>
        <end position="541"/>
    </location>
</feature>
<feature type="compositionally biased region" description="Basic and acidic residues" evidence="1">
    <location>
        <begin position="443"/>
        <end position="467"/>
    </location>
</feature>
<dbReference type="InterPro" id="IPR026811">
    <property type="entry name" value="CIZ1"/>
</dbReference>
<dbReference type="Pfam" id="PF23330">
    <property type="entry name" value="zf-C2H2_14"/>
    <property type="match status" value="1"/>
</dbReference>
<dbReference type="PANTHER" id="PTHR15491:SF9">
    <property type="entry name" value="CIP1-INTERACTING ZINC FINGER PROTEIN"/>
    <property type="match status" value="1"/>
</dbReference>
<keyword evidence="4" id="KW-1185">Reference proteome</keyword>
<feature type="compositionally biased region" description="Basic and acidic residues" evidence="1">
    <location>
        <begin position="243"/>
        <end position="257"/>
    </location>
</feature>
<dbReference type="GO" id="GO:0003676">
    <property type="term" value="F:nucleic acid binding"/>
    <property type="evidence" value="ECO:0007669"/>
    <property type="project" value="InterPro"/>
</dbReference>
<gene>
    <name evidence="3" type="ORF">G9C98_002905</name>
</gene>
<name>A0A8J5UTL2_9HYME</name>
<feature type="compositionally biased region" description="Polar residues" evidence="1">
    <location>
        <begin position="99"/>
        <end position="115"/>
    </location>
</feature>
<feature type="region of interest" description="Disordered" evidence="1">
    <location>
        <begin position="1"/>
        <end position="25"/>
    </location>
</feature>
<feature type="compositionally biased region" description="Polar residues" evidence="1">
    <location>
        <begin position="125"/>
        <end position="137"/>
    </location>
</feature>
<evidence type="ECO:0000313" key="3">
    <source>
        <dbReference type="EMBL" id="KAG8041612.1"/>
    </source>
</evidence>
<dbReference type="Proteomes" id="UP000729913">
    <property type="component" value="Unassembled WGS sequence"/>
</dbReference>
<organism evidence="3 4">
    <name type="scientific">Cotesia typhae</name>
    <dbReference type="NCBI Taxonomy" id="2053667"/>
    <lineage>
        <taxon>Eukaryota</taxon>
        <taxon>Metazoa</taxon>
        <taxon>Ecdysozoa</taxon>
        <taxon>Arthropoda</taxon>
        <taxon>Hexapoda</taxon>
        <taxon>Insecta</taxon>
        <taxon>Pterygota</taxon>
        <taxon>Neoptera</taxon>
        <taxon>Endopterygota</taxon>
        <taxon>Hymenoptera</taxon>
        <taxon>Apocrita</taxon>
        <taxon>Ichneumonoidea</taxon>
        <taxon>Braconidae</taxon>
        <taxon>Microgastrinae</taxon>
        <taxon>Cotesia</taxon>
    </lineage>
</organism>
<dbReference type="GO" id="GO:0005634">
    <property type="term" value="C:nucleus"/>
    <property type="evidence" value="ECO:0007669"/>
    <property type="project" value="TreeGrafter"/>
</dbReference>